<keyword evidence="1 2" id="KW-0245">EGF-like domain</keyword>
<dbReference type="GO" id="GO:0005044">
    <property type="term" value="F:scavenger receptor activity"/>
    <property type="evidence" value="ECO:0007669"/>
    <property type="project" value="InterPro"/>
</dbReference>
<name>A0A7K6K358_9PASE</name>
<evidence type="ECO:0000256" key="2">
    <source>
        <dbReference type="PROSITE-ProRule" id="PRU00076"/>
    </source>
</evidence>
<dbReference type="SUPFAM" id="SSF57196">
    <property type="entry name" value="EGF/Laminin"/>
    <property type="match status" value="1"/>
</dbReference>
<dbReference type="PANTHER" id="PTHR24043:SF8">
    <property type="entry name" value="EGF-LIKE DOMAIN-CONTAINING PROTEIN"/>
    <property type="match status" value="1"/>
</dbReference>
<keyword evidence="5" id="KW-1185">Reference proteome</keyword>
<dbReference type="PRINTS" id="PR00011">
    <property type="entry name" value="EGFLAMININ"/>
</dbReference>
<dbReference type="Pfam" id="PF00053">
    <property type="entry name" value="EGF_laminin"/>
    <property type="match status" value="1"/>
</dbReference>
<sequence length="64" mass="6646">CHPVTGTCSCPPGWTGHHCQRACDLGRWGPDCAHTCNCSNSDGSCSAQTGQCLCEAGYTGSHCE</sequence>
<evidence type="ECO:0000313" key="5">
    <source>
        <dbReference type="Proteomes" id="UP000542358"/>
    </source>
</evidence>
<gene>
    <name evidence="4" type="primary">Megf6</name>
    <name evidence="4" type="ORF">OREARF_R04040</name>
</gene>
<keyword evidence="2" id="KW-1015">Disulfide bond</keyword>
<organism evidence="4 5">
    <name type="scientific">Oreocharis arfaki</name>
    <name type="common">tit berrypecker</name>
    <dbReference type="NCBI Taxonomy" id="979223"/>
    <lineage>
        <taxon>Eukaryota</taxon>
        <taxon>Metazoa</taxon>
        <taxon>Chordata</taxon>
        <taxon>Craniata</taxon>
        <taxon>Vertebrata</taxon>
        <taxon>Euteleostomi</taxon>
        <taxon>Archelosauria</taxon>
        <taxon>Archosauria</taxon>
        <taxon>Dinosauria</taxon>
        <taxon>Saurischia</taxon>
        <taxon>Theropoda</taxon>
        <taxon>Coelurosauria</taxon>
        <taxon>Aves</taxon>
        <taxon>Neognathae</taxon>
        <taxon>Neoaves</taxon>
        <taxon>Telluraves</taxon>
        <taxon>Australaves</taxon>
        <taxon>Passeriformes</taxon>
        <taxon>Passeroidea</taxon>
        <taxon>Paramythiidae</taxon>
        <taxon>Oreocharis</taxon>
    </lineage>
</organism>
<feature type="non-terminal residue" evidence="4">
    <location>
        <position position="64"/>
    </location>
</feature>
<feature type="domain" description="EGF-like" evidence="3">
    <location>
        <begin position="1"/>
        <end position="20"/>
    </location>
</feature>
<dbReference type="PROSITE" id="PS00022">
    <property type="entry name" value="EGF_1"/>
    <property type="match status" value="1"/>
</dbReference>
<accession>A0A7K6K358</accession>
<proteinExistence type="predicted"/>
<dbReference type="InterPro" id="IPR042635">
    <property type="entry name" value="MEGF10/SREC1/2-like"/>
</dbReference>
<dbReference type="Gene3D" id="2.170.300.10">
    <property type="entry name" value="Tie2 ligand-binding domain superfamily"/>
    <property type="match status" value="1"/>
</dbReference>
<dbReference type="InterPro" id="IPR002049">
    <property type="entry name" value="LE_dom"/>
</dbReference>
<evidence type="ECO:0000259" key="3">
    <source>
        <dbReference type="PROSITE" id="PS50026"/>
    </source>
</evidence>
<comment type="caution">
    <text evidence="4">The sequence shown here is derived from an EMBL/GenBank/DDBJ whole genome shotgun (WGS) entry which is preliminary data.</text>
</comment>
<dbReference type="EMBL" id="VZRR01006503">
    <property type="protein sequence ID" value="NWW07016.1"/>
    <property type="molecule type" value="Genomic_DNA"/>
</dbReference>
<feature type="disulfide bond" evidence="2">
    <location>
        <begin position="10"/>
        <end position="19"/>
    </location>
</feature>
<evidence type="ECO:0000313" key="4">
    <source>
        <dbReference type="EMBL" id="NWW07016.1"/>
    </source>
</evidence>
<protein>
    <submittedName>
        <fullName evidence="4">MEGF6 protein</fullName>
    </submittedName>
</protein>
<dbReference type="AlphaFoldDB" id="A0A7K6K358"/>
<evidence type="ECO:0000256" key="1">
    <source>
        <dbReference type="ARBA" id="ARBA00022536"/>
    </source>
</evidence>
<comment type="caution">
    <text evidence="2">Lacks conserved residue(s) required for the propagation of feature annotation.</text>
</comment>
<dbReference type="InterPro" id="IPR000742">
    <property type="entry name" value="EGF"/>
</dbReference>
<dbReference type="PROSITE" id="PS50026">
    <property type="entry name" value="EGF_3"/>
    <property type="match status" value="1"/>
</dbReference>
<reference evidence="4 5" key="1">
    <citation type="submission" date="2019-09" db="EMBL/GenBank/DDBJ databases">
        <title>Bird 10,000 Genomes (B10K) Project - Family phase.</title>
        <authorList>
            <person name="Zhang G."/>
        </authorList>
    </citation>
    <scope>NUCLEOTIDE SEQUENCE [LARGE SCALE GENOMIC DNA]</scope>
    <source>
        <strain evidence="4">B10K-DU-029-42</strain>
        <tissue evidence="4">Muscle</tissue>
    </source>
</reference>
<dbReference type="Proteomes" id="UP000542358">
    <property type="component" value="Unassembled WGS sequence"/>
</dbReference>
<dbReference type="PANTHER" id="PTHR24043">
    <property type="entry name" value="SCAVENGER RECEPTOR CLASS F"/>
    <property type="match status" value="1"/>
</dbReference>
<feature type="non-terminal residue" evidence="4">
    <location>
        <position position="1"/>
    </location>
</feature>